<dbReference type="AlphaFoldDB" id="A0A6C0C582"/>
<dbReference type="Pfam" id="PF00071">
    <property type="entry name" value="Ras"/>
    <property type="match status" value="1"/>
</dbReference>
<name>A0A6C0C582_9ZZZZ</name>
<reference evidence="2" key="1">
    <citation type="journal article" date="2020" name="Nature">
        <title>Giant virus diversity and host interactions through global metagenomics.</title>
        <authorList>
            <person name="Schulz F."/>
            <person name="Roux S."/>
            <person name="Paez-Espino D."/>
            <person name="Jungbluth S."/>
            <person name="Walsh D.A."/>
            <person name="Denef V.J."/>
            <person name="McMahon K.D."/>
            <person name="Konstantinidis K.T."/>
            <person name="Eloe-Fadrosh E.A."/>
            <person name="Kyrpides N.C."/>
            <person name="Woyke T."/>
        </authorList>
    </citation>
    <scope>NUCLEOTIDE SEQUENCE</scope>
    <source>
        <strain evidence="2">GVMAG-M-3300020185-33</strain>
    </source>
</reference>
<dbReference type="SUPFAM" id="SSF52540">
    <property type="entry name" value="P-loop containing nucleoside triphosphate hydrolases"/>
    <property type="match status" value="1"/>
</dbReference>
<keyword evidence="1" id="KW-0547">Nucleotide-binding</keyword>
<dbReference type="InterPro" id="IPR027417">
    <property type="entry name" value="P-loop_NTPase"/>
</dbReference>
<dbReference type="SMART" id="SM00173">
    <property type="entry name" value="RAS"/>
    <property type="match status" value="1"/>
</dbReference>
<dbReference type="SMART" id="SM00175">
    <property type="entry name" value="RAB"/>
    <property type="match status" value="1"/>
</dbReference>
<accession>A0A6C0C582</accession>
<proteinExistence type="predicted"/>
<organism evidence="2">
    <name type="scientific">viral metagenome</name>
    <dbReference type="NCBI Taxonomy" id="1070528"/>
    <lineage>
        <taxon>unclassified sequences</taxon>
        <taxon>metagenomes</taxon>
        <taxon>organismal metagenomes</taxon>
    </lineage>
</organism>
<dbReference type="GO" id="GO:0005525">
    <property type="term" value="F:GTP binding"/>
    <property type="evidence" value="ECO:0007669"/>
    <property type="project" value="InterPro"/>
</dbReference>
<dbReference type="EMBL" id="MN739336">
    <property type="protein sequence ID" value="QHS99251.1"/>
    <property type="molecule type" value="Genomic_DNA"/>
</dbReference>
<dbReference type="NCBIfam" id="TIGR00231">
    <property type="entry name" value="small_GTP"/>
    <property type="match status" value="1"/>
</dbReference>
<dbReference type="SMART" id="SM00174">
    <property type="entry name" value="RHO"/>
    <property type="match status" value="1"/>
</dbReference>
<dbReference type="Gene3D" id="3.40.50.300">
    <property type="entry name" value="P-loop containing nucleotide triphosphate hydrolases"/>
    <property type="match status" value="1"/>
</dbReference>
<dbReference type="InterPro" id="IPR001806">
    <property type="entry name" value="Small_GTPase"/>
</dbReference>
<dbReference type="PRINTS" id="PR00449">
    <property type="entry name" value="RASTRNSFRMNG"/>
</dbReference>
<protein>
    <submittedName>
        <fullName evidence="2">Uncharacterized protein</fullName>
    </submittedName>
</protein>
<dbReference type="PROSITE" id="PS51421">
    <property type="entry name" value="RAS"/>
    <property type="match status" value="1"/>
</dbReference>
<dbReference type="SMART" id="SM00176">
    <property type="entry name" value="RAN"/>
    <property type="match status" value="1"/>
</dbReference>
<dbReference type="GO" id="GO:0003924">
    <property type="term" value="F:GTPase activity"/>
    <property type="evidence" value="ECO:0007669"/>
    <property type="project" value="InterPro"/>
</dbReference>
<evidence type="ECO:0000313" key="2">
    <source>
        <dbReference type="EMBL" id="QHS99251.1"/>
    </source>
</evidence>
<dbReference type="PANTHER" id="PTHR47978">
    <property type="match status" value="1"/>
</dbReference>
<dbReference type="InterPro" id="IPR005225">
    <property type="entry name" value="Small_GTP-bd"/>
</dbReference>
<dbReference type="FunFam" id="3.40.50.300:FF:000823">
    <property type="entry name" value="Small GTPase RAB, putative"/>
    <property type="match status" value="1"/>
</dbReference>
<sequence length="191" mass="21870">MNNLSCKVVMLGDTSVGKSCLTSRFLRDVYFEFEESTIGAAFSSKIINYKGKEVKLEIWDTAGQERYRALAPMYYRNAKAAVVVYDITQYNSFIGAKSWIEELQDKREDCLIILVGNKFDLNDRRTVDIDTVKDYASDKNLIHLESSAKTGNNVEDIFITICKEIKDYTLVENHNATVCHDIKNTYYYGCC</sequence>
<evidence type="ECO:0000256" key="1">
    <source>
        <dbReference type="ARBA" id="ARBA00022741"/>
    </source>
</evidence>
<dbReference type="CDD" id="cd01860">
    <property type="entry name" value="Rab5_related"/>
    <property type="match status" value="1"/>
</dbReference>
<dbReference type="PROSITE" id="PS51419">
    <property type="entry name" value="RAB"/>
    <property type="match status" value="1"/>
</dbReference>